<keyword evidence="2" id="KW-0732">Signal</keyword>
<dbReference type="GO" id="GO:0005737">
    <property type="term" value="C:cytoplasm"/>
    <property type="evidence" value="ECO:0007669"/>
    <property type="project" value="TreeGrafter"/>
</dbReference>
<protein>
    <recommendedName>
        <fullName evidence="5">PSI domain-containing protein</fullName>
    </recommendedName>
</protein>
<dbReference type="EMBL" id="CALNXJ010000028">
    <property type="protein sequence ID" value="CAH3133951.1"/>
    <property type="molecule type" value="Genomic_DNA"/>
</dbReference>
<comment type="caution">
    <text evidence="3">The sequence shown here is derived from an EMBL/GenBank/DDBJ whole genome shotgun (WGS) entry which is preliminary data.</text>
</comment>
<evidence type="ECO:0000256" key="1">
    <source>
        <dbReference type="SAM" id="Phobius"/>
    </source>
</evidence>
<keyword evidence="1" id="KW-1133">Transmembrane helix</keyword>
<dbReference type="AlphaFoldDB" id="A0AAU9X1J2"/>
<gene>
    <name evidence="3" type="ORF">PMEA_00015613</name>
</gene>
<feature type="chain" id="PRO_5043661833" description="PSI domain-containing protein" evidence="2">
    <location>
        <begin position="25"/>
        <end position="171"/>
    </location>
</feature>
<dbReference type="InterPro" id="IPR052304">
    <property type="entry name" value="PTTG1IP"/>
</dbReference>
<sequence>MNLLQKTLLAVSAALYLGSRLLCSQTTNSTLVCSGAENCNRCVQDPSCFWCETQLLCKVYGVKNEKNETKNCDDWNWKTCEKTDTPLLAIISGCTSLVLISVLVVLVCIKRDLWNRLKSTRFCDEWDKEGLFEQEERFIRKKKHTKKLGNKAQNFADKYKINDSSMLLYTP</sequence>
<dbReference type="GO" id="GO:0005634">
    <property type="term" value="C:nucleus"/>
    <property type="evidence" value="ECO:0007669"/>
    <property type="project" value="TreeGrafter"/>
</dbReference>
<dbReference type="GO" id="GO:0006606">
    <property type="term" value="P:protein import into nucleus"/>
    <property type="evidence" value="ECO:0007669"/>
    <property type="project" value="TreeGrafter"/>
</dbReference>
<name>A0AAU9X1J2_9CNID</name>
<keyword evidence="1" id="KW-0812">Transmembrane</keyword>
<keyword evidence="1" id="KW-0472">Membrane</keyword>
<evidence type="ECO:0000313" key="4">
    <source>
        <dbReference type="Proteomes" id="UP001159428"/>
    </source>
</evidence>
<accession>A0AAU9X1J2</accession>
<reference evidence="3 4" key="1">
    <citation type="submission" date="2022-05" db="EMBL/GenBank/DDBJ databases">
        <authorList>
            <consortium name="Genoscope - CEA"/>
            <person name="William W."/>
        </authorList>
    </citation>
    <scope>NUCLEOTIDE SEQUENCE [LARGE SCALE GENOMIC DNA]</scope>
</reference>
<dbReference type="PANTHER" id="PTHR15191">
    <property type="entry name" value="PROTEIN CBG20567"/>
    <property type="match status" value="1"/>
</dbReference>
<evidence type="ECO:0000256" key="2">
    <source>
        <dbReference type="SAM" id="SignalP"/>
    </source>
</evidence>
<evidence type="ECO:0008006" key="5">
    <source>
        <dbReference type="Google" id="ProtNLM"/>
    </source>
</evidence>
<dbReference type="PANTHER" id="PTHR15191:SF3">
    <property type="entry name" value="PITUITARY TUMOR-TRANSFORMING GENE PROTEIN-BINDING FACTOR"/>
    <property type="match status" value="1"/>
</dbReference>
<feature type="transmembrane region" description="Helical" evidence="1">
    <location>
        <begin position="87"/>
        <end position="109"/>
    </location>
</feature>
<evidence type="ECO:0000313" key="3">
    <source>
        <dbReference type="EMBL" id="CAH3133951.1"/>
    </source>
</evidence>
<organism evidence="3 4">
    <name type="scientific">Pocillopora meandrina</name>
    <dbReference type="NCBI Taxonomy" id="46732"/>
    <lineage>
        <taxon>Eukaryota</taxon>
        <taxon>Metazoa</taxon>
        <taxon>Cnidaria</taxon>
        <taxon>Anthozoa</taxon>
        <taxon>Hexacorallia</taxon>
        <taxon>Scleractinia</taxon>
        <taxon>Astrocoeniina</taxon>
        <taxon>Pocilloporidae</taxon>
        <taxon>Pocillopora</taxon>
    </lineage>
</organism>
<proteinExistence type="predicted"/>
<keyword evidence="4" id="KW-1185">Reference proteome</keyword>
<feature type="signal peptide" evidence="2">
    <location>
        <begin position="1"/>
        <end position="24"/>
    </location>
</feature>
<dbReference type="Proteomes" id="UP001159428">
    <property type="component" value="Unassembled WGS sequence"/>
</dbReference>